<dbReference type="NCBIfam" id="NF003937">
    <property type="entry name" value="PRK05446.1"/>
    <property type="match status" value="1"/>
</dbReference>
<dbReference type="NCBIfam" id="TIGR01662">
    <property type="entry name" value="HAD-SF-IIIA"/>
    <property type="match status" value="1"/>
</dbReference>
<dbReference type="GO" id="GO:0046872">
    <property type="term" value="F:metal ion binding"/>
    <property type="evidence" value="ECO:0007669"/>
    <property type="project" value="UniProtKB-KW"/>
</dbReference>
<dbReference type="SUPFAM" id="SSF56784">
    <property type="entry name" value="HAD-like"/>
    <property type="match status" value="1"/>
</dbReference>
<keyword evidence="9 10" id="KW-0511">Multifunctional enzyme</keyword>
<dbReference type="FunFam" id="3.30.230.40:FF:000001">
    <property type="entry name" value="Imidazoleglycerol-phosphate dehydratase HisB"/>
    <property type="match status" value="1"/>
</dbReference>
<dbReference type="Gene3D" id="3.40.50.1000">
    <property type="entry name" value="HAD superfamily/HAD-like"/>
    <property type="match status" value="1"/>
</dbReference>
<comment type="catalytic activity">
    <reaction evidence="10">
        <text>D-erythro-1-(imidazol-4-yl)glycerol 3-phosphate = 3-(imidazol-4-yl)-2-oxopropyl phosphate + H2O</text>
        <dbReference type="Rhea" id="RHEA:11040"/>
        <dbReference type="ChEBI" id="CHEBI:15377"/>
        <dbReference type="ChEBI" id="CHEBI:57766"/>
        <dbReference type="ChEBI" id="CHEBI:58278"/>
        <dbReference type="EC" id="4.2.1.19"/>
    </reaction>
</comment>
<evidence type="ECO:0000256" key="10">
    <source>
        <dbReference type="HAMAP-Rule" id="MF_01022"/>
    </source>
</evidence>
<dbReference type="InterPro" id="IPR023214">
    <property type="entry name" value="HAD_sf"/>
</dbReference>
<dbReference type="InterPro" id="IPR020565">
    <property type="entry name" value="ImidazoleglycerP_deHydtase_CS"/>
</dbReference>
<dbReference type="InterPro" id="IPR020566">
    <property type="entry name" value="His_synth_bifunc_HisB"/>
</dbReference>
<dbReference type="InterPro" id="IPR020568">
    <property type="entry name" value="Ribosomal_Su5_D2-typ_SF"/>
</dbReference>
<reference evidence="11 12" key="1">
    <citation type="submission" date="2017-08" db="EMBL/GenBank/DDBJ databases">
        <title>Infants hospitalized years apart are colonized by the same room-sourced microbial strains.</title>
        <authorList>
            <person name="Brooks B."/>
            <person name="Olm M.R."/>
            <person name="Firek B.A."/>
            <person name="Baker R."/>
            <person name="Thomas B.C."/>
            <person name="Morowitz M.J."/>
            <person name="Banfield J.F."/>
        </authorList>
    </citation>
    <scope>NUCLEOTIDE SEQUENCE [LARGE SCALE GENOMIC DNA]</scope>
    <source>
        <strain evidence="11">S2_005_003_R2_42</strain>
    </source>
</reference>
<dbReference type="Proteomes" id="UP000249046">
    <property type="component" value="Unassembled WGS sequence"/>
</dbReference>
<keyword evidence="2 10" id="KW-0963">Cytoplasm</keyword>
<dbReference type="Pfam" id="PF00475">
    <property type="entry name" value="IGPD"/>
    <property type="match status" value="1"/>
</dbReference>
<dbReference type="GO" id="GO:0000105">
    <property type="term" value="P:L-histidine biosynthetic process"/>
    <property type="evidence" value="ECO:0007669"/>
    <property type="project" value="UniProtKB-UniRule"/>
</dbReference>
<dbReference type="GO" id="GO:0005737">
    <property type="term" value="C:cytoplasm"/>
    <property type="evidence" value="ECO:0007669"/>
    <property type="project" value="UniProtKB-SubCell"/>
</dbReference>
<evidence type="ECO:0000256" key="2">
    <source>
        <dbReference type="ARBA" id="ARBA00022490"/>
    </source>
</evidence>
<evidence type="ECO:0000256" key="8">
    <source>
        <dbReference type="ARBA" id="ARBA00023239"/>
    </source>
</evidence>
<comment type="catalytic activity">
    <reaction evidence="10">
        <text>L-histidinol phosphate + H2O = L-histidinol + phosphate</text>
        <dbReference type="Rhea" id="RHEA:14465"/>
        <dbReference type="ChEBI" id="CHEBI:15377"/>
        <dbReference type="ChEBI" id="CHEBI:43474"/>
        <dbReference type="ChEBI" id="CHEBI:57699"/>
        <dbReference type="ChEBI" id="CHEBI:57980"/>
        <dbReference type="EC" id="3.1.3.15"/>
    </reaction>
</comment>
<evidence type="ECO:0000256" key="5">
    <source>
        <dbReference type="ARBA" id="ARBA00022801"/>
    </source>
</evidence>
<dbReference type="PROSITE" id="PS00955">
    <property type="entry name" value="IGP_DEHYDRATASE_2"/>
    <property type="match status" value="1"/>
</dbReference>
<dbReference type="InterPro" id="IPR038494">
    <property type="entry name" value="IGPD_sf"/>
</dbReference>
<dbReference type="InterPro" id="IPR005954">
    <property type="entry name" value="HisB_N"/>
</dbReference>
<dbReference type="Gene3D" id="3.30.230.40">
    <property type="entry name" value="Imidazole glycerol phosphate dehydratase, domain 1"/>
    <property type="match status" value="2"/>
</dbReference>
<dbReference type="SUPFAM" id="SSF54211">
    <property type="entry name" value="Ribosomal protein S5 domain 2-like"/>
    <property type="match status" value="2"/>
</dbReference>
<comment type="pathway">
    <text evidence="10">Amino-acid biosynthesis; L-histidine biosynthesis; L-histidine from 5-phospho-alpha-D-ribose 1-diphosphate: step 8/9.</text>
</comment>
<dbReference type="EMBL" id="QFPO01000006">
    <property type="protein sequence ID" value="PZQ15369.1"/>
    <property type="molecule type" value="Genomic_DNA"/>
</dbReference>
<feature type="active site" description="Nucleophile" evidence="10">
    <location>
        <position position="10"/>
    </location>
</feature>
<keyword evidence="4 10" id="KW-0479">Metal-binding</keyword>
<keyword evidence="7 10" id="KW-0368">Histidine biosynthesis</keyword>
<protein>
    <recommendedName>
        <fullName evidence="10">Histidine biosynthesis bifunctional protein HisB</fullName>
    </recommendedName>
    <domain>
        <recommendedName>
            <fullName evidence="10">Histidinol-phosphatase</fullName>
            <ecNumber evidence="10">3.1.3.15</ecNumber>
        </recommendedName>
    </domain>
    <domain>
        <recommendedName>
            <fullName evidence="10">Imidazoleglycerol-phosphate dehydratase</fullName>
            <shortName evidence="10">IGPD</shortName>
            <ecNumber evidence="10">4.2.1.19</ecNumber>
        </recommendedName>
    </domain>
</protein>
<comment type="subcellular location">
    <subcellularLocation>
        <location evidence="10">Cytoplasm</location>
    </subcellularLocation>
</comment>
<evidence type="ECO:0000313" key="11">
    <source>
        <dbReference type="EMBL" id="PZQ15369.1"/>
    </source>
</evidence>
<feature type="region of interest" description="Imidazoleglycerol-phosphate dehydratase" evidence="10">
    <location>
        <begin position="166"/>
        <end position="355"/>
    </location>
</feature>
<dbReference type="NCBIfam" id="NF002114">
    <property type="entry name" value="PRK00951.2-4"/>
    <property type="match status" value="1"/>
</dbReference>
<comment type="caution">
    <text evidence="11">The sequence shown here is derived from an EMBL/GenBank/DDBJ whole genome shotgun (WGS) entry which is preliminary data.</text>
</comment>
<comment type="cofactor">
    <cofactor evidence="10">
        <name>Mg(2+)</name>
        <dbReference type="ChEBI" id="CHEBI:18420"/>
    </cofactor>
</comment>
<comment type="pathway">
    <text evidence="1 10">Amino-acid biosynthesis; L-histidine biosynthesis; L-histidine from 5-phospho-alpha-D-ribose 1-diphosphate: step 6/9.</text>
</comment>
<accession>A0A2W5KHA6</accession>
<feature type="binding site" evidence="10">
    <location>
        <position position="130"/>
    </location>
    <ligand>
        <name>Mg(2+)</name>
        <dbReference type="ChEBI" id="CHEBI:18420"/>
    </ligand>
</feature>
<dbReference type="PROSITE" id="PS00954">
    <property type="entry name" value="IGP_DEHYDRATASE_1"/>
    <property type="match status" value="1"/>
</dbReference>
<dbReference type="HAMAP" id="MF_01022">
    <property type="entry name" value="Bifunc_HisB"/>
    <property type="match status" value="1"/>
</dbReference>
<dbReference type="InterPro" id="IPR006543">
    <property type="entry name" value="Histidinol-phos"/>
</dbReference>
<comment type="similarity">
    <text evidence="10">In the C-terminal section; belongs to the imidazoleglycerol-phosphate dehydratase family.</text>
</comment>
<proteinExistence type="inferred from homology"/>
<dbReference type="HAMAP" id="MF_00076">
    <property type="entry name" value="HisB"/>
    <property type="match status" value="1"/>
</dbReference>
<sequence length="355" mass="38826">MSAPKILFVDRDGTLIVEPPDEQIDRYEKFRLVPGTIAALRRCVEAGYQLVMVSNQDGLGSASFPHADFVGPQQLLLDILAGEGITFREILIDPHRPEDGAPTRKPGTGLVRHYLGDGALDRARSAVIGDRETDLEFARNIGIRGLRLGTDGDWAAIARTLLDAPRTGRVERTTRETRILVELDLDGRARPEISTGLGFLDHMIEQLGVHGDFALRLSCHGDLHIDEHHTVEDCALALGQALRDALGDRRGIGRYGFTLPMDESLAEVAIDLSGRPYFVFDGRFPREAVGTLPTELVPHFFRSLSDALGANLHLRVRGENTHHMIEACFKAVGRALRQAIARGAGDVPSSKGVLA</sequence>
<feature type="active site" description="Proton donor" evidence="10">
    <location>
        <position position="12"/>
    </location>
</feature>
<dbReference type="UniPathway" id="UPA00031">
    <property type="reaction ID" value="UER00011"/>
</dbReference>
<dbReference type="NCBIfam" id="TIGR01261">
    <property type="entry name" value="hisB_Nterm"/>
    <property type="match status" value="1"/>
</dbReference>
<keyword evidence="5 10" id="KW-0378">Hydrolase</keyword>
<dbReference type="EC" id="3.1.3.15" evidence="10"/>
<dbReference type="EC" id="4.2.1.19" evidence="10"/>
<dbReference type="NCBIfam" id="NF002111">
    <property type="entry name" value="PRK00951.2-1"/>
    <property type="match status" value="1"/>
</dbReference>
<dbReference type="GO" id="GO:0004424">
    <property type="term" value="F:imidazoleglycerol-phosphate dehydratase activity"/>
    <property type="evidence" value="ECO:0007669"/>
    <property type="project" value="UniProtKB-UniRule"/>
</dbReference>
<name>A0A2W5KHA6_9GAMM</name>
<organism evidence="11 12">
    <name type="scientific">Rhodanobacter denitrificans</name>
    <dbReference type="NCBI Taxonomy" id="666685"/>
    <lineage>
        <taxon>Bacteria</taxon>
        <taxon>Pseudomonadati</taxon>
        <taxon>Pseudomonadota</taxon>
        <taxon>Gammaproteobacteria</taxon>
        <taxon>Lysobacterales</taxon>
        <taxon>Rhodanobacteraceae</taxon>
        <taxon>Rhodanobacter</taxon>
    </lineage>
</organism>
<feature type="region of interest" description="Histidinol-phosphatase" evidence="10">
    <location>
        <begin position="1"/>
        <end position="165"/>
    </location>
</feature>
<dbReference type="AlphaFoldDB" id="A0A2W5KHA6"/>
<evidence type="ECO:0000313" key="12">
    <source>
        <dbReference type="Proteomes" id="UP000249046"/>
    </source>
</evidence>
<feature type="binding site" evidence="10">
    <location>
        <position position="10"/>
    </location>
    <ligand>
        <name>Mg(2+)</name>
        <dbReference type="ChEBI" id="CHEBI:18420"/>
    </ligand>
</feature>
<dbReference type="Pfam" id="PF13242">
    <property type="entry name" value="Hydrolase_like"/>
    <property type="match status" value="1"/>
</dbReference>
<evidence type="ECO:0000256" key="6">
    <source>
        <dbReference type="ARBA" id="ARBA00022842"/>
    </source>
</evidence>
<dbReference type="InterPro" id="IPR006549">
    <property type="entry name" value="HAD-SF_hydro_IIIA"/>
</dbReference>
<feature type="binding site" evidence="10">
    <location>
        <position position="12"/>
    </location>
    <ligand>
        <name>Mg(2+)</name>
        <dbReference type="ChEBI" id="CHEBI:18420"/>
    </ligand>
</feature>
<comment type="caution">
    <text evidence="10">Lacks conserved residue(s) required for the propagation of feature annotation.</text>
</comment>
<keyword evidence="3 10" id="KW-0028">Amino-acid biosynthesis</keyword>
<dbReference type="CDD" id="cd07914">
    <property type="entry name" value="IGPD"/>
    <property type="match status" value="1"/>
</dbReference>
<dbReference type="PANTHER" id="PTHR23133">
    <property type="entry name" value="IMIDAZOLEGLYCEROL-PHOSPHATE DEHYDRATASE HIS7"/>
    <property type="match status" value="1"/>
</dbReference>
<evidence type="ECO:0000256" key="9">
    <source>
        <dbReference type="ARBA" id="ARBA00023268"/>
    </source>
</evidence>
<dbReference type="InterPro" id="IPR036412">
    <property type="entry name" value="HAD-like_sf"/>
</dbReference>
<dbReference type="GO" id="GO:0004401">
    <property type="term" value="F:histidinol-phosphatase activity"/>
    <property type="evidence" value="ECO:0007669"/>
    <property type="project" value="UniProtKB-UniRule"/>
</dbReference>
<gene>
    <name evidence="10" type="primary">hisB</name>
    <name evidence="11" type="ORF">DI564_08495</name>
</gene>
<dbReference type="InterPro" id="IPR000807">
    <property type="entry name" value="ImidazoleglycerolP_deHydtase"/>
</dbReference>
<evidence type="ECO:0000256" key="7">
    <source>
        <dbReference type="ARBA" id="ARBA00023102"/>
    </source>
</evidence>
<dbReference type="FunFam" id="3.30.230.40:FF:000003">
    <property type="entry name" value="Imidazoleglycerol-phosphate dehydratase HisB"/>
    <property type="match status" value="1"/>
</dbReference>
<keyword evidence="8 10" id="KW-0456">Lyase</keyword>
<dbReference type="NCBIfam" id="TIGR01656">
    <property type="entry name" value="Histidinol-ppas"/>
    <property type="match status" value="1"/>
</dbReference>
<evidence type="ECO:0000256" key="1">
    <source>
        <dbReference type="ARBA" id="ARBA00005047"/>
    </source>
</evidence>
<evidence type="ECO:0000256" key="3">
    <source>
        <dbReference type="ARBA" id="ARBA00022605"/>
    </source>
</evidence>
<comment type="similarity">
    <text evidence="10">In the N-terminal section; belongs to the histidinol-phosphatase family.</text>
</comment>
<keyword evidence="6 10" id="KW-0460">Magnesium</keyword>
<evidence type="ECO:0000256" key="4">
    <source>
        <dbReference type="ARBA" id="ARBA00022723"/>
    </source>
</evidence>
<dbReference type="PANTHER" id="PTHR23133:SF2">
    <property type="entry name" value="IMIDAZOLEGLYCEROL-PHOSPHATE DEHYDRATASE"/>
    <property type="match status" value="1"/>
</dbReference>